<evidence type="ECO:0000313" key="2">
    <source>
        <dbReference type="EMBL" id="ACU14074.1"/>
    </source>
</evidence>
<organism evidence="2">
    <name type="scientific">Glycine max</name>
    <name type="common">Soybean</name>
    <name type="synonym">Glycine hispida</name>
    <dbReference type="NCBI Taxonomy" id="3847"/>
    <lineage>
        <taxon>Eukaryota</taxon>
        <taxon>Viridiplantae</taxon>
        <taxon>Streptophyta</taxon>
        <taxon>Embryophyta</taxon>
        <taxon>Tracheophyta</taxon>
        <taxon>Spermatophyta</taxon>
        <taxon>Magnoliopsida</taxon>
        <taxon>eudicotyledons</taxon>
        <taxon>Gunneridae</taxon>
        <taxon>Pentapetalae</taxon>
        <taxon>rosids</taxon>
        <taxon>fabids</taxon>
        <taxon>Fabales</taxon>
        <taxon>Fabaceae</taxon>
        <taxon>Papilionoideae</taxon>
        <taxon>50 kb inversion clade</taxon>
        <taxon>NPAAA clade</taxon>
        <taxon>indigoferoid/millettioid clade</taxon>
        <taxon>Phaseoleae</taxon>
        <taxon>Glycine</taxon>
        <taxon>Glycine subgen. Soja</taxon>
    </lineage>
</organism>
<reference evidence="2" key="1">
    <citation type="submission" date="2009-08" db="EMBL/GenBank/DDBJ databases">
        <authorList>
            <person name="Cheung F."/>
            <person name="Xiao Y."/>
            <person name="Chan A."/>
            <person name="Moskal W."/>
            <person name="Town C.D."/>
        </authorList>
    </citation>
    <scope>NUCLEOTIDE SEQUENCE</scope>
</reference>
<dbReference type="GeneID" id="100306076"/>
<dbReference type="PANTHER" id="PTHR35740:SF1">
    <property type="entry name" value="OS12G0111700 PROTEIN"/>
    <property type="match status" value="1"/>
</dbReference>
<dbReference type="RefSeq" id="NP_001237159.2">
    <property type="nucleotide sequence ID" value="NM_001250230.2"/>
</dbReference>
<dbReference type="AlphaFoldDB" id="C6SXV1"/>
<dbReference type="ExpressionAtlas" id="C6SXV1">
    <property type="expression patterns" value="baseline"/>
</dbReference>
<dbReference type="PANTHER" id="PTHR35740">
    <property type="entry name" value="OS12G0111700 PROTEIN"/>
    <property type="match status" value="1"/>
</dbReference>
<proteinExistence type="evidence at transcript level"/>
<feature type="region of interest" description="Disordered" evidence="1">
    <location>
        <begin position="1"/>
        <end position="68"/>
    </location>
</feature>
<dbReference type="KEGG" id="gmx:100306076"/>
<feature type="compositionally biased region" description="Polar residues" evidence="1">
    <location>
        <begin position="36"/>
        <end position="55"/>
    </location>
</feature>
<sequence>MEASNERRVLPRRKPLSDRTNTSSPSAVPLKPLKTKTPSSAPAKCTATNLDSAPNPTSPSPSLKTPSPSLHEIVDVEASEPITVVYSRRRSSNKRKKDKGKTVAVPFTTTPNFKISHTCDTEDEFEGVNLPKAKAMTVPRTKKQRALSSEKMSSRITSCKNLYKNRKLTLKRLMNLNRRLNLVMSWIRWKRCNITVNSSLKFLFL</sequence>
<name>C6SXV1_SOYBN</name>
<accession>C6SXV1</accession>
<dbReference type="EMBL" id="BT089998">
    <property type="protein sequence ID" value="ACU14074.1"/>
    <property type="molecule type" value="mRNA"/>
</dbReference>
<evidence type="ECO:0000256" key="1">
    <source>
        <dbReference type="SAM" id="MobiDB-lite"/>
    </source>
</evidence>
<protein>
    <submittedName>
        <fullName evidence="2">Uncharacterized protein</fullName>
    </submittedName>
</protein>
<dbReference type="OrthoDB" id="1436647at2759"/>